<dbReference type="PIRSF" id="PIRSF011489">
    <property type="entry name" value="DUF479"/>
    <property type="match status" value="1"/>
</dbReference>
<sequence length="193" mass="22997">MNFLAHLHLASLSQSSLLGNLMADFVRGDPALQWDTAIADGIRLHRRLDSLTDQLPEVREARQLFREETRRVSPITLDVIWDHFLARDWDKYHPQGSLANFCRLAEQQIRPYLQHTPPDFRELNELMWPEQWLEKYARPERLEVVLQGMARRRPKLVKLQQSYQDFVDNYAVLERLFSQFYPRLMHSATEKRL</sequence>
<dbReference type="Pfam" id="PF04336">
    <property type="entry name" value="ACP_PD"/>
    <property type="match status" value="1"/>
</dbReference>
<keyword evidence="4" id="KW-0443">Lipid metabolism</keyword>
<keyword evidence="5" id="KW-0275">Fatty acid biosynthesis</keyword>
<keyword evidence="2 6" id="KW-0378">Hydrolase</keyword>
<evidence type="ECO:0000313" key="7">
    <source>
        <dbReference type="Proteomes" id="UP000029577"/>
    </source>
</evidence>
<evidence type="ECO:0000256" key="3">
    <source>
        <dbReference type="ARBA" id="ARBA00022832"/>
    </source>
</evidence>
<dbReference type="AlphaFoldDB" id="A0A095VKN8"/>
<evidence type="ECO:0000256" key="5">
    <source>
        <dbReference type="ARBA" id="ARBA00023160"/>
    </source>
</evidence>
<comment type="caution">
    <text evidence="6">The sequence shown here is derived from an EMBL/GenBank/DDBJ whole genome shotgun (WGS) entry which is preliminary data.</text>
</comment>
<dbReference type="OrthoDB" id="8442777at2"/>
<dbReference type="STRING" id="642227.HA49_07880"/>
<keyword evidence="1" id="KW-0444">Lipid biosynthesis</keyword>
<dbReference type="PANTHER" id="PTHR38764">
    <property type="entry name" value="ACYL CARRIER PROTEIN PHOSPHODIESTERASE"/>
    <property type="match status" value="1"/>
</dbReference>
<dbReference type="eggNOG" id="COG3124">
    <property type="taxonomic scope" value="Bacteria"/>
</dbReference>
<reference evidence="6" key="1">
    <citation type="submission" date="2014-12" db="EMBL/GenBank/DDBJ databases">
        <title>The draft genome of the Tatumella morbirosei type strain, LMG23360T isolated from pineapple rot.</title>
        <authorList>
            <person name="Smits T.H."/>
            <person name="Palmer M."/>
            <person name="Venter S.N."/>
            <person name="Duffy B."/>
            <person name="Steenkamp E.T."/>
            <person name="Chan W.Y."/>
            <person name="Coutinho T.A."/>
            <person name="Coetzee M.P."/>
            <person name="De Maayer P."/>
        </authorList>
    </citation>
    <scope>NUCLEOTIDE SEQUENCE [LARGE SCALE GENOMIC DNA]</scope>
    <source>
        <strain evidence="6">LMG 23360</strain>
    </source>
</reference>
<evidence type="ECO:0000256" key="1">
    <source>
        <dbReference type="ARBA" id="ARBA00022516"/>
    </source>
</evidence>
<evidence type="ECO:0000313" key="6">
    <source>
        <dbReference type="EMBL" id="KGD75160.1"/>
    </source>
</evidence>
<keyword evidence="7" id="KW-1185">Reference proteome</keyword>
<evidence type="ECO:0000256" key="4">
    <source>
        <dbReference type="ARBA" id="ARBA00023098"/>
    </source>
</evidence>
<evidence type="ECO:0000256" key="2">
    <source>
        <dbReference type="ARBA" id="ARBA00022801"/>
    </source>
</evidence>
<dbReference type="Proteomes" id="UP000029577">
    <property type="component" value="Unassembled WGS sequence"/>
</dbReference>
<dbReference type="GO" id="GO:0006633">
    <property type="term" value="P:fatty acid biosynthetic process"/>
    <property type="evidence" value="ECO:0007669"/>
    <property type="project" value="UniProtKB-KW"/>
</dbReference>
<dbReference type="InterPro" id="IPR007431">
    <property type="entry name" value="ACP_PD"/>
</dbReference>
<dbReference type="EC" id="3.1.4.14" evidence="6"/>
<dbReference type="EMBL" id="JPKR02000004">
    <property type="protein sequence ID" value="KGD75160.1"/>
    <property type="molecule type" value="Genomic_DNA"/>
</dbReference>
<protein>
    <submittedName>
        <fullName evidence="6">ACP phosphodiesterase</fullName>
        <ecNumber evidence="6">3.1.4.14</ecNumber>
    </submittedName>
</protein>
<dbReference type="GO" id="GO:0008770">
    <property type="term" value="F:[acyl-carrier-protein] phosphodiesterase activity"/>
    <property type="evidence" value="ECO:0007669"/>
    <property type="project" value="UniProtKB-EC"/>
</dbReference>
<gene>
    <name evidence="6" type="ORF">HA49_07880</name>
</gene>
<dbReference type="PANTHER" id="PTHR38764:SF1">
    <property type="entry name" value="ACYL CARRIER PROTEIN PHOSPHODIESTERASE"/>
    <property type="match status" value="1"/>
</dbReference>
<organism evidence="6 7">
    <name type="scientific">Tatumella morbirosei</name>
    <dbReference type="NCBI Taxonomy" id="642227"/>
    <lineage>
        <taxon>Bacteria</taxon>
        <taxon>Pseudomonadati</taxon>
        <taxon>Pseudomonadota</taxon>
        <taxon>Gammaproteobacteria</taxon>
        <taxon>Enterobacterales</taxon>
        <taxon>Erwiniaceae</taxon>
        <taxon>Tatumella</taxon>
    </lineage>
</organism>
<name>A0A095VKN8_9GAMM</name>
<keyword evidence="3" id="KW-0276">Fatty acid metabolism</keyword>
<proteinExistence type="predicted"/>
<accession>A0A095VKN8</accession>
<dbReference type="RefSeq" id="WP_038018602.1">
    <property type="nucleotide sequence ID" value="NZ_JPKR02000004.1"/>
</dbReference>